<feature type="signal peptide" evidence="2">
    <location>
        <begin position="1"/>
        <end position="17"/>
    </location>
</feature>
<dbReference type="EMBL" id="CP021023">
    <property type="protein sequence ID" value="ARN57562.1"/>
    <property type="molecule type" value="Genomic_DNA"/>
</dbReference>
<evidence type="ECO:0000313" key="4">
    <source>
        <dbReference type="Proteomes" id="UP000193334"/>
    </source>
</evidence>
<dbReference type="Pfam" id="PF13036">
    <property type="entry name" value="LpoB"/>
    <property type="match status" value="1"/>
</dbReference>
<evidence type="ECO:0000313" key="3">
    <source>
        <dbReference type="EMBL" id="ARN57562.1"/>
    </source>
</evidence>
<protein>
    <recommendedName>
        <fullName evidence="1">Penicillin-binding protein activator LpoB</fullName>
    </recommendedName>
</protein>
<dbReference type="STRING" id="1941349.STSP1_01974"/>
<evidence type="ECO:0000256" key="2">
    <source>
        <dbReference type="SAM" id="SignalP"/>
    </source>
</evidence>
<dbReference type="Proteomes" id="UP000193334">
    <property type="component" value="Chromosome"/>
</dbReference>
<dbReference type="InterPro" id="IPR014094">
    <property type="entry name" value="LpoB"/>
</dbReference>
<evidence type="ECO:0000256" key="1">
    <source>
        <dbReference type="NCBIfam" id="TIGR02722"/>
    </source>
</evidence>
<dbReference type="PROSITE" id="PS51257">
    <property type="entry name" value="PROKAR_LIPOPROTEIN"/>
    <property type="match status" value="1"/>
</dbReference>
<keyword evidence="4" id="KW-1185">Reference proteome</keyword>
<sequence length="204" mass="22882" precursor="true">MKKAICLIAVSSFVLLAGCTSPTRNIDVRNDEGKAVMALDYRDFDQAASRMVQDMVQKGVLTKPDGSRYVVATGDIKNDTTQYFDTDQLMAKIESEMLNTGKVVFTSAVSGRKEGATDKMIEETRKLRESDEFDQSTTIDKGRLIAPELSISGKIIQRNISYDQNTQQVEYYFQLSLTDLTTGMRYWQNEVVLGKRGSSKSVSW</sequence>
<accession>A0A1W6LP98</accession>
<dbReference type="AlphaFoldDB" id="A0A1W6LP98"/>
<feature type="chain" id="PRO_5012439011" description="Penicillin-binding protein activator LpoB" evidence="2">
    <location>
        <begin position="18"/>
        <end position="204"/>
    </location>
</feature>
<name>A0A1W6LP98_9BACT</name>
<organism evidence="3 4">
    <name type="scientific">Sedimentisphaera salicampi</name>
    <dbReference type="NCBI Taxonomy" id="1941349"/>
    <lineage>
        <taxon>Bacteria</taxon>
        <taxon>Pseudomonadati</taxon>
        <taxon>Planctomycetota</taxon>
        <taxon>Phycisphaerae</taxon>
        <taxon>Sedimentisphaerales</taxon>
        <taxon>Sedimentisphaeraceae</taxon>
        <taxon>Sedimentisphaera</taxon>
    </lineage>
</organism>
<keyword evidence="3" id="KW-0449">Lipoprotein</keyword>
<gene>
    <name evidence="3" type="ORF">STSP1_01974</name>
</gene>
<dbReference type="Gene3D" id="3.40.50.10610">
    <property type="entry name" value="ABC-type transport auxiliary lipoprotein component"/>
    <property type="match status" value="1"/>
</dbReference>
<dbReference type="OrthoDB" id="272776at2"/>
<keyword evidence="2" id="KW-0732">Signal</keyword>
<dbReference type="NCBIfam" id="TIGR02722">
    <property type="entry name" value="lp"/>
    <property type="match status" value="1"/>
</dbReference>
<dbReference type="RefSeq" id="WP_085756197.1">
    <property type="nucleotide sequence ID" value="NZ_CP021023.1"/>
</dbReference>
<reference evidence="4" key="1">
    <citation type="submission" date="2017-04" db="EMBL/GenBank/DDBJ databases">
        <title>Comparative genomics and description of representatives of a novel lineage of planctomycetes thriving in anoxic sediments.</title>
        <authorList>
            <person name="Spring S."/>
            <person name="Bunk B."/>
            <person name="Sproer C."/>
        </authorList>
    </citation>
    <scope>NUCLEOTIDE SEQUENCE [LARGE SCALE GENOMIC DNA]</scope>
    <source>
        <strain evidence="4">ST-PulAB-D4</strain>
    </source>
</reference>
<dbReference type="KEGG" id="pbp:STSP1_01974"/>
<proteinExistence type="predicted"/>